<proteinExistence type="predicted"/>
<feature type="non-terminal residue" evidence="1">
    <location>
        <position position="1"/>
    </location>
</feature>
<dbReference type="EMBL" id="CAJOAY010028066">
    <property type="protein sequence ID" value="CAF4403222.1"/>
    <property type="molecule type" value="Genomic_DNA"/>
</dbReference>
<comment type="caution">
    <text evidence="1">The sequence shown here is derived from an EMBL/GenBank/DDBJ whole genome shotgun (WGS) entry which is preliminary data.</text>
</comment>
<dbReference type="AlphaFoldDB" id="A0A820PE92"/>
<sequence length="39" mass="4449">VETQMAFELGILPNNASHNYLSYDSHELALRTAIERLKC</sequence>
<evidence type="ECO:0000313" key="1">
    <source>
        <dbReference type="EMBL" id="CAF4403222.1"/>
    </source>
</evidence>
<dbReference type="Proteomes" id="UP000663881">
    <property type="component" value="Unassembled WGS sequence"/>
</dbReference>
<accession>A0A820PE92</accession>
<organism evidence="1 2">
    <name type="scientific">Adineta steineri</name>
    <dbReference type="NCBI Taxonomy" id="433720"/>
    <lineage>
        <taxon>Eukaryota</taxon>
        <taxon>Metazoa</taxon>
        <taxon>Spiralia</taxon>
        <taxon>Gnathifera</taxon>
        <taxon>Rotifera</taxon>
        <taxon>Eurotatoria</taxon>
        <taxon>Bdelloidea</taxon>
        <taxon>Adinetida</taxon>
        <taxon>Adinetidae</taxon>
        <taxon>Adineta</taxon>
    </lineage>
</organism>
<protein>
    <submittedName>
        <fullName evidence="1">Uncharacterized protein</fullName>
    </submittedName>
</protein>
<reference evidence="1" key="1">
    <citation type="submission" date="2021-02" db="EMBL/GenBank/DDBJ databases">
        <authorList>
            <person name="Nowell W R."/>
        </authorList>
    </citation>
    <scope>NUCLEOTIDE SEQUENCE</scope>
</reference>
<name>A0A820PE92_9BILA</name>
<evidence type="ECO:0000313" key="2">
    <source>
        <dbReference type="Proteomes" id="UP000663881"/>
    </source>
</evidence>
<gene>
    <name evidence="1" type="ORF">OKA104_LOCUS51517</name>
</gene>